<dbReference type="Gene3D" id="3.30.470.10">
    <property type="match status" value="1"/>
</dbReference>
<dbReference type="SUPFAM" id="SSF56322">
    <property type="entry name" value="ADC synthase"/>
    <property type="match status" value="1"/>
</dbReference>
<dbReference type="PRINTS" id="PR00095">
    <property type="entry name" value="ANTSNTHASEI"/>
</dbReference>
<dbReference type="InterPro" id="IPR036038">
    <property type="entry name" value="Aminotransferase-like"/>
</dbReference>
<feature type="domain" description="Chorismate-utilising enzyme C-terminal" evidence="1">
    <location>
        <begin position="122"/>
        <end position="381"/>
    </location>
</feature>
<dbReference type="SUPFAM" id="SSF56752">
    <property type="entry name" value="D-aminoacid aminotransferase-like PLP-dependent enzymes"/>
    <property type="match status" value="1"/>
</dbReference>
<dbReference type="InterPro" id="IPR015890">
    <property type="entry name" value="Chorismate_C"/>
</dbReference>
<dbReference type="GO" id="GO:0046820">
    <property type="term" value="F:4-amino-4-deoxychorismate synthase activity"/>
    <property type="evidence" value="ECO:0007669"/>
    <property type="project" value="UniProtKB-EC"/>
</dbReference>
<dbReference type="InterPro" id="IPR005802">
    <property type="entry name" value="ADC_synth_comp_1"/>
</dbReference>
<dbReference type="InterPro" id="IPR001544">
    <property type="entry name" value="Aminotrans_IV"/>
</dbReference>
<dbReference type="InterPro" id="IPR019999">
    <property type="entry name" value="Anth_synth_I-like"/>
</dbReference>
<dbReference type="EC" id="2.6.1.85" evidence="2"/>
<dbReference type="RefSeq" id="WP_187596799.1">
    <property type="nucleotide sequence ID" value="NZ_CP060714.1"/>
</dbReference>
<protein>
    <submittedName>
        <fullName evidence="2">Aminodeoxychorismate synthase component I</fullName>
        <ecNumber evidence="2">2.6.1.85</ecNumber>
    </submittedName>
</protein>
<dbReference type="PANTHER" id="PTHR11236">
    <property type="entry name" value="AMINOBENZOATE/ANTHRANILATE SYNTHASE"/>
    <property type="match status" value="1"/>
</dbReference>
<dbReference type="EMBL" id="CP060714">
    <property type="protein sequence ID" value="QNN56533.1"/>
    <property type="molecule type" value="Genomic_DNA"/>
</dbReference>
<sequence>MLSTLIDFPDPHSPSAARLRLRFGEPLRVWQARSAGEVAAVIEEVERAAREGRWCLGGLAYEAASAFDSAFSTHAPQQGLPLAWFAEYEAPVTVEAAASPDSGEAQLAHVHWKPGAHSESSRASFTRDIERIHAAIAQGECYQINYTAPMTGDLKGSAQALFDALREAQPGGYVASMCWGDERILSFSPELFFDWDGETLLTRPMKGTAARGATAEEDAALALHLRTSPKERAENVMIVDLLRNDVSRIAEPRSVQVPRLFHVEALPTVWQMTSDVVARTRPSTSLRDVFAALFPCGSITGAPKVQAMRWIARLEHEARGVYCGALGVVRPGAAPGSLRATFNVPIRTLSIGADGHVRCGIGSGITADAGAQDEWQEWKNKRAFIDRALPPLQILETLLLSDGVLRNRERHLARMRASAAYFGFAWNEPPVHQTLAALCSQHPQGDWRVRWLLHEDGTFEAQAFAFSATAQPVKLALADRCFAAAHSDFVSHKTTRRTHYAAFEPASQSGLFDVILWNDAGEITECTRGNIAMQLESGDWVTPALACGLLPGIGRELALASGRLREAVVHVRDAHRVRAWAFLNSLRGWLDAEIA</sequence>
<dbReference type="PANTHER" id="PTHR11236:SF50">
    <property type="entry name" value="AMINODEOXYCHORISMATE SYNTHASE COMPONENT 1"/>
    <property type="match status" value="1"/>
</dbReference>
<gene>
    <name evidence="2" type="primary">pabB</name>
    <name evidence="2" type="ORF">H9K76_18660</name>
</gene>
<evidence type="ECO:0000313" key="3">
    <source>
        <dbReference type="Proteomes" id="UP000515811"/>
    </source>
</evidence>
<dbReference type="InterPro" id="IPR043132">
    <property type="entry name" value="BCAT-like_C"/>
</dbReference>
<dbReference type="Proteomes" id="UP000515811">
    <property type="component" value="Chromosome"/>
</dbReference>
<dbReference type="NCBIfam" id="TIGR00553">
    <property type="entry name" value="pabB"/>
    <property type="match status" value="1"/>
</dbReference>
<dbReference type="AlphaFoldDB" id="A0A7G9RLQ8"/>
<dbReference type="Pfam" id="PF00425">
    <property type="entry name" value="Chorismate_bind"/>
    <property type="match status" value="1"/>
</dbReference>
<dbReference type="KEGG" id="drg:H9K76_18660"/>
<keyword evidence="3" id="KW-1185">Reference proteome</keyword>
<keyword evidence="2" id="KW-0808">Transferase</keyword>
<accession>A0A7G9RLQ8</accession>
<dbReference type="InterPro" id="IPR043131">
    <property type="entry name" value="BCAT-like_N"/>
</dbReference>
<dbReference type="GO" id="GO:0000162">
    <property type="term" value="P:L-tryptophan biosynthetic process"/>
    <property type="evidence" value="ECO:0007669"/>
    <property type="project" value="TreeGrafter"/>
</dbReference>
<dbReference type="Pfam" id="PF01063">
    <property type="entry name" value="Aminotran_4"/>
    <property type="match status" value="1"/>
</dbReference>
<dbReference type="GO" id="GO:0009396">
    <property type="term" value="P:folic acid-containing compound biosynthetic process"/>
    <property type="evidence" value="ECO:0007669"/>
    <property type="project" value="InterPro"/>
</dbReference>
<organism evidence="2 3">
    <name type="scientific">Diaphorobacter ruginosibacter</name>
    <dbReference type="NCBI Taxonomy" id="1715720"/>
    <lineage>
        <taxon>Bacteria</taxon>
        <taxon>Pseudomonadati</taxon>
        <taxon>Pseudomonadota</taxon>
        <taxon>Betaproteobacteria</taxon>
        <taxon>Burkholderiales</taxon>
        <taxon>Comamonadaceae</taxon>
        <taxon>Diaphorobacter</taxon>
    </lineage>
</organism>
<dbReference type="Gene3D" id="3.60.120.10">
    <property type="entry name" value="Anthranilate synthase"/>
    <property type="match status" value="1"/>
</dbReference>
<proteinExistence type="predicted"/>
<name>A0A7G9RLQ8_9BURK</name>
<keyword evidence="2" id="KW-0032">Aminotransferase</keyword>
<dbReference type="Gene3D" id="3.20.10.10">
    <property type="entry name" value="D-amino Acid Aminotransferase, subunit A, domain 2"/>
    <property type="match status" value="1"/>
</dbReference>
<evidence type="ECO:0000313" key="2">
    <source>
        <dbReference type="EMBL" id="QNN56533.1"/>
    </source>
</evidence>
<dbReference type="InterPro" id="IPR005801">
    <property type="entry name" value="ADC_synthase"/>
</dbReference>
<reference evidence="2 3" key="1">
    <citation type="submission" date="2020-08" db="EMBL/GenBank/DDBJ databases">
        <title>Genome sequence of Diaphorobacter ruginosibacter DSM 27467T.</title>
        <authorList>
            <person name="Hyun D.-W."/>
            <person name="Bae J.-W."/>
        </authorList>
    </citation>
    <scope>NUCLEOTIDE SEQUENCE [LARGE SCALE GENOMIC DNA]</scope>
    <source>
        <strain evidence="2 3">DSM 27467</strain>
    </source>
</reference>
<evidence type="ECO:0000259" key="1">
    <source>
        <dbReference type="Pfam" id="PF00425"/>
    </source>
</evidence>